<dbReference type="WBParaSite" id="jg10596">
    <property type="protein sequence ID" value="jg10596"/>
    <property type="gene ID" value="jg10596"/>
</dbReference>
<organism evidence="1 2">
    <name type="scientific">Ditylenchus dipsaci</name>
    <dbReference type="NCBI Taxonomy" id="166011"/>
    <lineage>
        <taxon>Eukaryota</taxon>
        <taxon>Metazoa</taxon>
        <taxon>Ecdysozoa</taxon>
        <taxon>Nematoda</taxon>
        <taxon>Chromadorea</taxon>
        <taxon>Rhabditida</taxon>
        <taxon>Tylenchina</taxon>
        <taxon>Tylenchomorpha</taxon>
        <taxon>Sphaerularioidea</taxon>
        <taxon>Anguinidae</taxon>
        <taxon>Anguininae</taxon>
        <taxon>Ditylenchus</taxon>
    </lineage>
</organism>
<name>A0A915CMN7_9BILA</name>
<protein>
    <submittedName>
        <fullName evidence="2">Uncharacterized protein</fullName>
    </submittedName>
</protein>
<dbReference type="Proteomes" id="UP000887574">
    <property type="component" value="Unplaced"/>
</dbReference>
<keyword evidence="1" id="KW-1185">Reference proteome</keyword>
<proteinExistence type="predicted"/>
<dbReference type="AlphaFoldDB" id="A0A915CMN7"/>
<sequence>MWSSTTSLDYIVLTIITLPELQPLVHWSYTIYVGDHNNQPQFSHHLWNVYERVLQDRQRSNNFNESNNRKLKHLLGNVTHPPLWDFMLKLRLAHASDFNNDCNDWLGNRGRRARHQADIDRDA</sequence>
<evidence type="ECO:0000313" key="1">
    <source>
        <dbReference type="Proteomes" id="UP000887574"/>
    </source>
</evidence>
<reference evidence="2" key="1">
    <citation type="submission" date="2022-11" db="UniProtKB">
        <authorList>
            <consortium name="WormBaseParasite"/>
        </authorList>
    </citation>
    <scope>IDENTIFICATION</scope>
</reference>
<accession>A0A915CMN7</accession>
<evidence type="ECO:0000313" key="2">
    <source>
        <dbReference type="WBParaSite" id="jg10596"/>
    </source>
</evidence>